<protein>
    <submittedName>
        <fullName evidence="1">Uncharacterized protein</fullName>
    </submittedName>
</protein>
<keyword evidence="2" id="KW-1185">Reference proteome</keyword>
<dbReference type="Proteomes" id="UP001143910">
    <property type="component" value="Unassembled WGS sequence"/>
</dbReference>
<evidence type="ECO:0000313" key="1">
    <source>
        <dbReference type="EMBL" id="KAJ2975096.1"/>
    </source>
</evidence>
<comment type="caution">
    <text evidence="1">The sequence shown here is derived from an EMBL/GenBank/DDBJ whole genome shotgun (WGS) entry which is preliminary data.</text>
</comment>
<dbReference type="EMBL" id="JANJQO010000748">
    <property type="protein sequence ID" value="KAJ2975096.1"/>
    <property type="molecule type" value="Genomic_DNA"/>
</dbReference>
<organism evidence="1 2">
    <name type="scientific">Zarea fungicola</name>
    <dbReference type="NCBI Taxonomy" id="93591"/>
    <lineage>
        <taxon>Eukaryota</taxon>
        <taxon>Fungi</taxon>
        <taxon>Dikarya</taxon>
        <taxon>Ascomycota</taxon>
        <taxon>Pezizomycotina</taxon>
        <taxon>Sordariomycetes</taxon>
        <taxon>Hypocreomycetidae</taxon>
        <taxon>Hypocreales</taxon>
        <taxon>Cordycipitaceae</taxon>
        <taxon>Zarea</taxon>
    </lineage>
</organism>
<name>A0ACC1N8Z8_9HYPO</name>
<evidence type="ECO:0000313" key="2">
    <source>
        <dbReference type="Proteomes" id="UP001143910"/>
    </source>
</evidence>
<reference evidence="1" key="1">
    <citation type="submission" date="2022-08" db="EMBL/GenBank/DDBJ databases">
        <title>Genome Sequence of Lecanicillium fungicola.</title>
        <authorList>
            <person name="Buettner E."/>
        </authorList>
    </citation>
    <scope>NUCLEOTIDE SEQUENCE</scope>
    <source>
        <strain evidence="1">Babe33</strain>
    </source>
</reference>
<proteinExistence type="predicted"/>
<gene>
    <name evidence="1" type="ORF">NQ176_g5709</name>
</gene>
<sequence>MEFTDFQSGQGRTYSEMRQKPAPRDTFFNLINNSQQCRPMSVATEFVDTDWDEEETILTDVEDNSPRVSVQSSGQTTLDSFGEEALTPRSSRLENYSKQIEGPVGPHLFRISSDSEDYYVHKDTMGMSPITPKPHGFGEIMVHPPLPLPHFAEITVQSPLPLDGPFQYTKEELDTSDLVSWTPEMVAQAMLDAGIEISMADRFIENDINGPILITLKSTVSATCKSGLLTPGLQPRSTDAPSREVRREARKQDEPGLKRRASSRRKRRATTNADDNIMPSESVSIIGIEQVIPKPHHCSKGENCSKWRKQQRLLEDFKRANPHVDMKASGKVMIYGDVGNPETARAINPNDDLRPFSDAAPSLVASSDILGTDEPG</sequence>
<accession>A0ACC1N8Z8</accession>